<reference evidence="1" key="1">
    <citation type="submission" date="2016-10" db="EMBL/GenBank/DDBJ databases">
        <authorList>
            <person name="de Groot N.N."/>
        </authorList>
    </citation>
    <scope>NUCLEOTIDE SEQUENCE</scope>
</reference>
<protein>
    <submittedName>
        <fullName evidence="1">Uncharacterized protein</fullName>
    </submittedName>
</protein>
<accession>A0A1W1D330</accession>
<dbReference type="Gene3D" id="3.40.50.10610">
    <property type="entry name" value="ABC-type transport auxiliary lipoprotein component"/>
    <property type="match status" value="1"/>
</dbReference>
<dbReference type="AlphaFoldDB" id="A0A1W1D330"/>
<dbReference type="SUPFAM" id="SSF159594">
    <property type="entry name" value="XCC0632-like"/>
    <property type="match status" value="1"/>
</dbReference>
<gene>
    <name evidence="1" type="ORF">MNB_SM-3-227</name>
</gene>
<sequence length="140" mass="16149">MSKDMSYRVGKYQQFKYVTAKWVIPPNKIITTQLEDYLQSSGLFSSVLSMQSYIRSDLVLETDVEDFLQYFSKDKKSSYVILKVKLTLIDLHSNRILESKKFQIKKDVKELSANGGVVAFEQALREFLMQSGLWLSGVCQ</sequence>
<dbReference type="EMBL" id="FPHP01000014">
    <property type="protein sequence ID" value="SFV75051.1"/>
    <property type="molecule type" value="Genomic_DNA"/>
</dbReference>
<name>A0A1W1D330_9ZZZZ</name>
<organism evidence="1">
    <name type="scientific">hydrothermal vent metagenome</name>
    <dbReference type="NCBI Taxonomy" id="652676"/>
    <lineage>
        <taxon>unclassified sequences</taxon>
        <taxon>metagenomes</taxon>
        <taxon>ecological metagenomes</taxon>
    </lineage>
</organism>
<evidence type="ECO:0000313" key="1">
    <source>
        <dbReference type="EMBL" id="SFV75051.1"/>
    </source>
</evidence>
<proteinExistence type="predicted"/>